<feature type="region of interest" description="Disordered" evidence="1">
    <location>
        <begin position="76"/>
        <end position="106"/>
    </location>
</feature>
<evidence type="ECO:0000313" key="5">
    <source>
        <dbReference type="Proteomes" id="UP000429607"/>
    </source>
</evidence>
<sequence length="106" mass="11632">MAEAPQSVSFLAAASALRFLTGAHDGRRNSFVDRLRDELAEIEAAGTYKREKAVDQEAPVFTNKFQHLLNFAFDNTSSELPLPPTPSQQPETTPELSSLDLLDGIN</sequence>
<dbReference type="OrthoDB" id="144079at2759"/>
<dbReference type="Proteomes" id="UP000435112">
    <property type="component" value="Unassembled WGS sequence"/>
</dbReference>
<dbReference type="EMBL" id="QXFU01000671">
    <property type="protein sequence ID" value="KAE9025044.1"/>
    <property type="molecule type" value="Genomic_DNA"/>
</dbReference>
<evidence type="ECO:0000313" key="4">
    <source>
        <dbReference type="EMBL" id="KAE9337688.1"/>
    </source>
</evidence>
<dbReference type="EMBL" id="QXFV01000678">
    <property type="protein sequence ID" value="KAE9030841.1"/>
    <property type="molecule type" value="Genomic_DNA"/>
</dbReference>
<evidence type="ECO:0000313" key="2">
    <source>
        <dbReference type="EMBL" id="KAE9025044.1"/>
    </source>
</evidence>
<gene>
    <name evidence="3" type="ORF">PR001_g11149</name>
    <name evidence="2" type="ORF">PR002_g11286</name>
    <name evidence="4" type="ORF">PR003_g11883</name>
</gene>
<protein>
    <submittedName>
        <fullName evidence="3">Uncharacterized protein</fullName>
    </submittedName>
</protein>
<reference evidence="5 7" key="1">
    <citation type="submission" date="2018-09" db="EMBL/GenBank/DDBJ databases">
        <title>Genomic investigation of the strawberry pathogen Phytophthora fragariae indicates pathogenicity is determined by transcriptional variation in three key races.</title>
        <authorList>
            <person name="Adams T.M."/>
            <person name="Armitage A.D."/>
            <person name="Sobczyk M.K."/>
            <person name="Bates H.J."/>
            <person name="Dunwell J.M."/>
            <person name="Nellist C.F."/>
            <person name="Harrison R.J."/>
        </authorList>
    </citation>
    <scope>NUCLEOTIDE SEQUENCE [LARGE SCALE GENOMIC DNA]</scope>
    <source>
        <strain evidence="3 5">SCRP249</strain>
        <strain evidence="2 7">SCRP324</strain>
        <strain evidence="4 6">SCRP333</strain>
    </source>
</reference>
<comment type="caution">
    <text evidence="3">The sequence shown here is derived from an EMBL/GenBank/DDBJ whole genome shotgun (WGS) entry which is preliminary data.</text>
</comment>
<keyword evidence="6" id="KW-1185">Reference proteome</keyword>
<dbReference type="Proteomes" id="UP000429607">
    <property type="component" value="Unassembled WGS sequence"/>
</dbReference>
<organism evidence="3 5">
    <name type="scientific">Phytophthora rubi</name>
    <dbReference type="NCBI Taxonomy" id="129364"/>
    <lineage>
        <taxon>Eukaryota</taxon>
        <taxon>Sar</taxon>
        <taxon>Stramenopiles</taxon>
        <taxon>Oomycota</taxon>
        <taxon>Peronosporomycetes</taxon>
        <taxon>Peronosporales</taxon>
        <taxon>Peronosporaceae</taxon>
        <taxon>Phytophthora</taxon>
    </lineage>
</organism>
<dbReference type="EMBL" id="QXFT01000696">
    <property type="protein sequence ID" value="KAE9337688.1"/>
    <property type="molecule type" value="Genomic_DNA"/>
</dbReference>
<evidence type="ECO:0000313" key="6">
    <source>
        <dbReference type="Proteomes" id="UP000434957"/>
    </source>
</evidence>
<evidence type="ECO:0000313" key="3">
    <source>
        <dbReference type="EMBL" id="KAE9030841.1"/>
    </source>
</evidence>
<dbReference type="AlphaFoldDB" id="A0A6A3MEJ9"/>
<evidence type="ECO:0000256" key="1">
    <source>
        <dbReference type="SAM" id="MobiDB-lite"/>
    </source>
</evidence>
<dbReference type="Proteomes" id="UP000434957">
    <property type="component" value="Unassembled WGS sequence"/>
</dbReference>
<proteinExistence type="predicted"/>
<name>A0A6A3MEJ9_9STRA</name>
<evidence type="ECO:0000313" key="7">
    <source>
        <dbReference type="Proteomes" id="UP000435112"/>
    </source>
</evidence>
<accession>A0A6A3MEJ9</accession>